<keyword evidence="5 10" id="KW-0949">S-adenosyl-L-methionine</keyword>
<feature type="binding site" evidence="10">
    <location>
        <position position="267"/>
    </location>
    <ligand>
        <name>S-adenosyl-L-methionine</name>
        <dbReference type="ChEBI" id="CHEBI:59789"/>
    </ligand>
</feature>
<dbReference type="PROSITE" id="PS51687">
    <property type="entry name" value="SAM_MT_RNA_M5U"/>
    <property type="match status" value="1"/>
</dbReference>
<proteinExistence type="inferred from homology"/>
<dbReference type="InterPro" id="IPR010280">
    <property type="entry name" value="U5_MeTrfase_fam"/>
</dbReference>
<dbReference type="CDD" id="cd02440">
    <property type="entry name" value="AdoMet_MTases"/>
    <property type="match status" value="1"/>
</dbReference>
<comment type="caution">
    <text evidence="13">The sequence shown here is derived from an EMBL/GenBank/DDBJ whole genome shotgun (WGS) entry which is preliminary data.</text>
</comment>
<dbReference type="InterPro" id="IPR029063">
    <property type="entry name" value="SAM-dependent_MTases_sf"/>
</dbReference>
<gene>
    <name evidence="13" type="primary">rlmC</name>
    <name evidence="13" type="ORF">GCM10009098_04340</name>
</gene>
<evidence type="ECO:0000256" key="7">
    <source>
        <dbReference type="ARBA" id="ARBA00023004"/>
    </source>
</evidence>
<dbReference type="Pfam" id="PF05958">
    <property type="entry name" value="tRNA_U5-meth_tr"/>
    <property type="match status" value="1"/>
</dbReference>
<evidence type="ECO:0000256" key="2">
    <source>
        <dbReference type="ARBA" id="ARBA00022552"/>
    </source>
</evidence>
<evidence type="ECO:0000256" key="9">
    <source>
        <dbReference type="NCBIfam" id="TIGR02085"/>
    </source>
</evidence>
<evidence type="ECO:0000313" key="14">
    <source>
        <dbReference type="Proteomes" id="UP001501169"/>
    </source>
</evidence>
<dbReference type="PANTHER" id="PTHR11061:SF30">
    <property type="entry name" value="TRNA (URACIL(54)-C(5))-METHYLTRANSFERASE"/>
    <property type="match status" value="1"/>
</dbReference>
<keyword evidence="4 10" id="KW-0808">Transferase</keyword>
<dbReference type="SUPFAM" id="SSF53335">
    <property type="entry name" value="S-adenosyl-L-methionine-dependent methyltransferases"/>
    <property type="match status" value="1"/>
</dbReference>
<keyword evidence="1" id="KW-0004">4Fe-4S</keyword>
<evidence type="ECO:0000256" key="11">
    <source>
        <dbReference type="PROSITE-ProRule" id="PRU10015"/>
    </source>
</evidence>
<dbReference type="Proteomes" id="UP001501169">
    <property type="component" value="Unassembled WGS sequence"/>
</dbReference>
<dbReference type="Pfam" id="PF13847">
    <property type="entry name" value="Methyltransf_31"/>
    <property type="match status" value="1"/>
</dbReference>
<dbReference type="InterPro" id="IPR030390">
    <property type="entry name" value="MeTrfase_TrmA_AS"/>
</dbReference>
<evidence type="ECO:0000256" key="8">
    <source>
        <dbReference type="ARBA" id="ARBA00023014"/>
    </source>
</evidence>
<protein>
    <recommendedName>
        <fullName evidence="9">23S rRNA (uracil(747)-C(5))-methyltransferase RlmC</fullName>
        <ecNumber evidence="9">2.1.1.189</ecNumber>
    </recommendedName>
</protein>
<organism evidence="13 14">
    <name type="scientific">Rheinheimera aquimaris</name>
    <dbReference type="NCBI Taxonomy" id="412437"/>
    <lineage>
        <taxon>Bacteria</taxon>
        <taxon>Pseudomonadati</taxon>
        <taxon>Pseudomonadota</taxon>
        <taxon>Gammaproteobacteria</taxon>
        <taxon>Chromatiales</taxon>
        <taxon>Chromatiaceae</taxon>
        <taxon>Rheinheimera</taxon>
    </lineage>
</organism>
<dbReference type="EMBL" id="BAAAEO010000001">
    <property type="protein sequence ID" value="GAA0539932.1"/>
    <property type="molecule type" value="Genomic_DNA"/>
</dbReference>
<evidence type="ECO:0000256" key="1">
    <source>
        <dbReference type="ARBA" id="ARBA00022485"/>
    </source>
</evidence>
<keyword evidence="8" id="KW-0411">Iron-sulfur</keyword>
<sequence>MYCTHFDAKRCVSCHWLDRPYPEQLLLKQQQLTALLAPFAPLEVLPAVASSEQGFRHKAKMVALGSLAKPVLGIINSQGETVDLSDCPLYPAAFQRVFNLCKAFISRAGLTPYHIESRRGELKFILLSQSLHSGRFMLRFVLRSKNCLASIQKHLPWLLQQLPELEVCSVNLQPKPAAILEGEEEFVLTEHSVLAEQLNAVPLYLQPQSFFQTQPVMAASLYQTAADWAAKLQLQHGRFAAIWDLFCGVGGFGLHVANPAQQLTGIEIAPAAIASATRSAAELGFTDVKFQALDSAAFAQAAATPPDLLVVNPPRRGLGLGLCQDIQRLAPEWLLYSSCNADSLAQDLARLSQYRLIKVQLFDMFAHSSHYEVLTLLAKQA</sequence>
<name>A0ABP3NEB1_9GAMM</name>
<dbReference type="EC" id="2.1.1.189" evidence="9"/>
<feature type="binding site" evidence="10">
    <location>
        <position position="246"/>
    </location>
    <ligand>
        <name>S-adenosyl-L-methionine</name>
        <dbReference type="ChEBI" id="CHEBI:59789"/>
    </ligand>
</feature>
<feature type="domain" description="Methyltransferase" evidence="12">
    <location>
        <begin position="243"/>
        <end position="301"/>
    </location>
</feature>
<dbReference type="InterPro" id="IPR011825">
    <property type="entry name" value="23SrRNA_MeTrfase_RlmC"/>
</dbReference>
<keyword evidence="7" id="KW-0408">Iron</keyword>
<evidence type="ECO:0000256" key="4">
    <source>
        <dbReference type="ARBA" id="ARBA00022679"/>
    </source>
</evidence>
<feature type="binding site" evidence="10">
    <location>
        <position position="212"/>
    </location>
    <ligand>
        <name>S-adenosyl-L-methionine</name>
        <dbReference type="ChEBI" id="CHEBI:59789"/>
    </ligand>
</feature>
<feature type="active site" evidence="11">
    <location>
        <position position="339"/>
    </location>
</feature>
<accession>A0ABP3NEB1</accession>
<dbReference type="Gene3D" id="3.40.50.150">
    <property type="entry name" value="Vaccinia Virus protein VP39"/>
    <property type="match status" value="1"/>
</dbReference>
<keyword evidence="2" id="KW-0698">rRNA processing</keyword>
<dbReference type="PROSITE" id="PS01230">
    <property type="entry name" value="TRMA_1"/>
    <property type="match status" value="1"/>
</dbReference>
<reference evidence="14" key="1">
    <citation type="journal article" date="2019" name="Int. J. Syst. Evol. Microbiol.">
        <title>The Global Catalogue of Microorganisms (GCM) 10K type strain sequencing project: providing services to taxonomists for standard genome sequencing and annotation.</title>
        <authorList>
            <consortium name="The Broad Institute Genomics Platform"/>
            <consortium name="The Broad Institute Genome Sequencing Center for Infectious Disease"/>
            <person name="Wu L."/>
            <person name="Ma J."/>
        </authorList>
    </citation>
    <scope>NUCLEOTIDE SEQUENCE [LARGE SCALE GENOMIC DNA]</scope>
    <source>
        <strain evidence="14">JCM 14331</strain>
    </source>
</reference>
<evidence type="ECO:0000256" key="3">
    <source>
        <dbReference type="ARBA" id="ARBA00022603"/>
    </source>
</evidence>
<dbReference type="NCBIfam" id="TIGR02085">
    <property type="entry name" value="meth_trns_rumB"/>
    <property type="match status" value="1"/>
</dbReference>
<keyword evidence="14" id="KW-1185">Reference proteome</keyword>
<keyword evidence="6" id="KW-0479">Metal-binding</keyword>
<evidence type="ECO:0000259" key="12">
    <source>
        <dbReference type="Pfam" id="PF13847"/>
    </source>
</evidence>
<dbReference type="InterPro" id="IPR025714">
    <property type="entry name" value="Methyltranfer_dom"/>
</dbReference>
<dbReference type="PANTHER" id="PTHR11061">
    <property type="entry name" value="RNA M5U METHYLTRANSFERASE"/>
    <property type="match status" value="1"/>
</dbReference>
<dbReference type="RefSeq" id="WP_226765660.1">
    <property type="nucleotide sequence ID" value="NZ_BAAAEO010000001.1"/>
</dbReference>
<comment type="similarity">
    <text evidence="10">Belongs to the class I-like SAM-binding methyltransferase superfamily. RNA M5U methyltransferase family.</text>
</comment>
<feature type="active site" description="Nucleophile" evidence="10">
    <location>
        <position position="339"/>
    </location>
</feature>
<evidence type="ECO:0000256" key="6">
    <source>
        <dbReference type="ARBA" id="ARBA00022723"/>
    </source>
</evidence>
<evidence type="ECO:0000256" key="5">
    <source>
        <dbReference type="ARBA" id="ARBA00022691"/>
    </source>
</evidence>
<dbReference type="Gene3D" id="2.40.50.1070">
    <property type="match status" value="1"/>
</dbReference>
<evidence type="ECO:0000313" key="13">
    <source>
        <dbReference type="EMBL" id="GAA0539932.1"/>
    </source>
</evidence>
<keyword evidence="3 10" id="KW-0489">Methyltransferase</keyword>
<feature type="binding site" evidence="10">
    <location>
        <position position="312"/>
    </location>
    <ligand>
        <name>S-adenosyl-L-methionine</name>
        <dbReference type="ChEBI" id="CHEBI:59789"/>
    </ligand>
</feature>
<evidence type="ECO:0000256" key="10">
    <source>
        <dbReference type="PROSITE-ProRule" id="PRU01024"/>
    </source>
</evidence>